<dbReference type="Pfam" id="PF07690">
    <property type="entry name" value="MFS_1"/>
    <property type="match status" value="1"/>
</dbReference>
<dbReference type="AlphaFoldDB" id="A0AAD5Y963"/>
<dbReference type="FunFam" id="1.20.1250.20:FF:000011">
    <property type="entry name" value="MFS multidrug transporter, putative"/>
    <property type="match status" value="1"/>
</dbReference>
<evidence type="ECO:0000256" key="6">
    <source>
        <dbReference type="ARBA" id="ARBA00023136"/>
    </source>
</evidence>
<protein>
    <recommendedName>
        <fullName evidence="10">Major facilitator superfamily (MFS) profile domain-containing protein</fullName>
    </recommendedName>
</protein>
<feature type="transmembrane region" description="Helical" evidence="9">
    <location>
        <begin position="408"/>
        <end position="427"/>
    </location>
</feature>
<comment type="caution">
    <text evidence="11">The sequence shown here is derived from an EMBL/GenBank/DDBJ whole genome shotgun (WGS) entry which is preliminary data.</text>
</comment>
<evidence type="ECO:0000313" key="12">
    <source>
        <dbReference type="Proteomes" id="UP001212997"/>
    </source>
</evidence>
<evidence type="ECO:0000256" key="8">
    <source>
        <dbReference type="SAM" id="MobiDB-lite"/>
    </source>
</evidence>
<comment type="similarity">
    <text evidence="7">Belongs to the major facilitator superfamily. DHA1 family. Polyamines/proton antiporter (TC 2.A.1.2.16) subfamily.</text>
</comment>
<proteinExistence type="inferred from homology"/>
<organism evidence="11 12">
    <name type="scientific">Meripilus lineatus</name>
    <dbReference type="NCBI Taxonomy" id="2056292"/>
    <lineage>
        <taxon>Eukaryota</taxon>
        <taxon>Fungi</taxon>
        <taxon>Dikarya</taxon>
        <taxon>Basidiomycota</taxon>
        <taxon>Agaricomycotina</taxon>
        <taxon>Agaricomycetes</taxon>
        <taxon>Polyporales</taxon>
        <taxon>Meripilaceae</taxon>
        <taxon>Meripilus</taxon>
    </lineage>
</organism>
<comment type="subcellular location">
    <subcellularLocation>
        <location evidence="1">Cell membrane</location>
        <topology evidence="1">Multi-pass membrane protein</topology>
    </subcellularLocation>
</comment>
<dbReference type="InterPro" id="IPR011701">
    <property type="entry name" value="MFS"/>
</dbReference>
<evidence type="ECO:0000256" key="2">
    <source>
        <dbReference type="ARBA" id="ARBA00022448"/>
    </source>
</evidence>
<evidence type="ECO:0000256" key="1">
    <source>
        <dbReference type="ARBA" id="ARBA00004651"/>
    </source>
</evidence>
<feature type="transmembrane region" description="Helical" evidence="9">
    <location>
        <begin position="196"/>
        <end position="216"/>
    </location>
</feature>
<keyword evidence="3" id="KW-1003">Cell membrane</keyword>
<sequence length="543" mass="59451">MSQARKSLIVSNEGEKNDVETGTIVAGTEITKSLVSYPGSGTAQDPYVVDWDKGDPEDPYNWSPRRKWAITLQLAFSTFTVSFCSSSYTGGLASIERDLHISEELAILGVSLYVLGFGLGPLTFAPLGEAFGRRPVFLTTFTIFLLFHLGGALCQNVQTLLICRLFAGIFGSSPLTNASGSLADIWVAKDRGVASALYSTAPFMGPIIGPIAGGWIVQTKLGWRFNFWLMMMVSGFALTIGFLATPETFAPALLRKRAHKLQRAAGGQVYFTSKFDIQRSRSLGDILKLNLIRPFQFLATEPIVLLMAIYIAITYAILYSFFAAFPIVFQQHRGFTPGEGGLAFLGVGLGILIGTSLAPVNNKLYWRAMDRSPTGKAPPEARLYFPMVGAFLLPIGLFWFAWTTQPTIHFIVPILAGIPTGTGTAFIMQGLVQYIMDTYTIYCASAIASTVLLRSVLAAIFPLISPPMFRRLGDQWALSIWAFLAVACMPLPALFFKYGSWVRSKSKYARNDGMPLAAVPPQNRPMREKMSHPRASDMAGNMV</sequence>
<keyword evidence="5 9" id="KW-1133">Transmembrane helix</keyword>
<dbReference type="InterPro" id="IPR036259">
    <property type="entry name" value="MFS_trans_sf"/>
</dbReference>
<reference evidence="11" key="1">
    <citation type="submission" date="2022-07" db="EMBL/GenBank/DDBJ databases">
        <title>Genome Sequence of Physisporinus lineatus.</title>
        <authorList>
            <person name="Buettner E."/>
        </authorList>
    </citation>
    <scope>NUCLEOTIDE SEQUENCE</scope>
    <source>
        <strain evidence="11">VT162</strain>
    </source>
</reference>
<dbReference type="PANTHER" id="PTHR23502:SF186">
    <property type="entry name" value="MAJOR FACILITATOR SUPERFAMILY (MFS) PROFILE DOMAIN-CONTAINING PROTEIN"/>
    <property type="match status" value="1"/>
</dbReference>
<evidence type="ECO:0000256" key="3">
    <source>
        <dbReference type="ARBA" id="ARBA00022475"/>
    </source>
</evidence>
<dbReference type="EMBL" id="JANAWD010000753">
    <property type="protein sequence ID" value="KAJ3476096.1"/>
    <property type="molecule type" value="Genomic_DNA"/>
</dbReference>
<evidence type="ECO:0000256" key="7">
    <source>
        <dbReference type="ARBA" id="ARBA00038459"/>
    </source>
</evidence>
<evidence type="ECO:0000259" key="10">
    <source>
        <dbReference type="PROSITE" id="PS50850"/>
    </source>
</evidence>
<dbReference type="SUPFAM" id="SSF103473">
    <property type="entry name" value="MFS general substrate transporter"/>
    <property type="match status" value="1"/>
</dbReference>
<dbReference type="PROSITE" id="PS50850">
    <property type="entry name" value="MFS"/>
    <property type="match status" value="1"/>
</dbReference>
<dbReference type="Gene3D" id="1.20.1250.20">
    <property type="entry name" value="MFS general substrate transporter like domains"/>
    <property type="match status" value="1"/>
</dbReference>
<accession>A0AAD5Y963</accession>
<feature type="transmembrane region" description="Helical" evidence="9">
    <location>
        <begin position="136"/>
        <end position="154"/>
    </location>
</feature>
<feature type="transmembrane region" description="Helical" evidence="9">
    <location>
        <begin position="228"/>
        <end position="254"/>
    </location>
</feature>
<dbReference type="Proteomes" id="UP001212997">
    <property type="component" value="Unassembled WGS sequence"/>
</dbReference>
<keyword evidence="6 9" id="KW-0472">Membrane</keyword>
<feature type="transmembrane region" description="Helical" evidence="9">
    <location>
        <begin position="476"/>
        <end position="496"/>
    </location>
</feature>
<feature type="transmembrane region" description="Helical" evidence="9">
    <location>
        <begin position="439"/>
        <end position="464"/>
    </location>
</feature>
<dbReference type="InterPro" id="IPR020846">
    <property type="entry name" value="MFS_dom"/>
</dbReference>
<keyword evidence="4 9" id="KW-0812">Transmembrane</keyword>
<evidence type="ECO:0000256" key="9">
    <source>
        <dbReference type="SAM" id="Phobius"/>
    </source>
</evidence>
<dbReference type="GO" id="GO:0022857">
    <property type="term" value="F:transmembrane transporter activity"/>
    <property type="evidence" value="ECO:0007669"/>
    <property type="project" value="InterPro"/>
</dbReference>
<dbReference type="GO" id="GO:0005886">
    <property type="term" value="C:plasma membrane"/>
    <property type="evidence" value="ECO:0007669"/>
    <property type="project" value="UniProtKB-SubCell"/>
</dbReference>
<feature type="compositionally biased region" description="Basic and acidic residues" evidence="8">
    <location>
        <begin position="525"/>
        <end position="535"/>
    </location>
</feature>
<keyword evidence="2" id="KW-0813">Transport</keyword>
<name>A0AAD5Y963_9APHY</name>
<feature type="transmembrane region" description="Helical" evidence="9">
    <location>
        <begin position="341"/>
        <end position="360"/>
    </location>
</feature>
<dbReference type="CDD" id="cd17323">
    <property type="entry name" value="MFS_Tpo1_MDR_like"/>
    <property type="match status" value="1"/>
</dbReference>
<dbReference type="PANTHER" id="PTHR23502">
    <property type="entry name" value="MAJOR FACILITATOR SUPERFAMILY"/>
    <property type="match status" value="1"/>
</dbReference>
<feature type="transmembrane region" description="Helical" evidence="9">
    <location>
        <begin position="381"/>
        <end position="402"/>
    </location>
</feature>
<keyword evidence="12" id="KW-1185">Reference proteome</keyword>
<feature type="region of interest" description="Disordered" evidence="8">
    <location>
        <begin position="520"/>
        <end position="543"/>
    </location>
</feature>
<evidence type="ECO:0000256" key="4">
    <source>
        <dbReference type="ARBA" id="ARBA00022692"/>
    </source>
</evidence>
<feature type="transmembrane region" description="Helical" evidence="9">
    <location>
        <begin position="105"/>
        <end position="124"/>
    </location>
</feature>
<feature type="domain" description="Major facilitator superfamily (MFS) profile" evidence="10">
    <location>
        <begin position="70"/>
        <end position="505"/>
    </location>
</feature>
<feature type="transmembrane region" description="Helical" evidence="9">
    <location>
        <begin position="303"/>
        <end position="329"/>
    </location>
</feature>
<evidence type="ECO:0000313" key="11">
    <source>
        <dbReference type="EMBL" id="KAJ3476096.1"/>
    </source>
</evidence>
<evidence type="ECO:0000256" key="5">
    <source>
        <dbReference type="ARBA" id="ARBA00022989"/>
    </source>
</evidence>
<gene>
    <name evidence="11" type="ORF">NLI96_g11395</name>
</gene>